<dbReference type="InterPro" id="IPR006076">
    <property type="entry name" value="FAD-dep_OxRdtase"/>
</dbReference>
<name>A0A1Y1SBD0_9GAMM</name>
<evidence type="ECO:0000259" key="2">
    <source>
        <dbReference type="Pfam" id="PF01266"/>
    </source>
</evidence>
<dbReference type="STRING" id="1317117.ATO7_11578"/>
<keyword evidence="4" id="KW-1185">Reference proteome</keyword>
<dbReference type="GO" id="GO:0016491">
    <property type="term" value="F:oxidoreductase activity"/>
    <property type="evidence" value="ECO:0007669"/>
    <property type="project" value="UniProtKB-KW"/>
</dbReference>
<dbReference type="Gene3D" id="3.50.50.60">
    <property type="entry name" value="FAD/NAD(P)-binding domain"/>
    <property type="match status" value="2"/>
</dbReference>
<evidence type="ECO:0000256" key="1">
    <source>
        <dbReference type="ARBA" id="ARBA00023002"/>
    </source>
</evidence>
<dbReference type="AlphaFoldDB" id="A0A1Y1SBD0"/>
<organism evidence="3 4">
    <name type="scientific">Oceanococcus atlanticus</name>
    <dbReference type="NCBI Taxonomy" id="1317117"/>
    <lineage>
        <taxon>Bacteria</taxon>
        <taxon>Pseudomonadati</taxon>
        <taxon>Pseudomonadota</taxon>
        <taxon>Gammaproteobacteria</taxon>
        <taxon>Chromatiales</taxon>
        <taxon>Oceanococcaceae</taxon>
        <taxon>Oceanococcus</taxon>
    </lineage>
</organism>
<accession>A0A1Y1SBD0</accession>
<gene>
    <name evidence="3" type="ORF">ATO7_11578</name>
</gene>
<feature type="domain" description="FAD dependent oxidoreductase" evidence="2">
    <location>
        <begin position="7"/>
        <end position="405"/>
    </location>
</feature>
<evidence type="ECO:0000313" key="4">
    <source>
        <dbReference type="Proteomes" id="UP000192342"/>
    </source>
</evidence>
<dbReference type="RefSeq" id="WP_083561961.1">
    <property type="nucleotide sequence ID" value="NZ_AQQV01000003.1"/>
</dbReference>
<dbReference type="Pfam" id="PF01266">
    <property type="entry name" value="DAO"/>
    <property type="match status" value="1"/>
</dbReference>
<dbReference type="GO" id="GO:0005737">
    <property type="term" value="C:cytoplasm"/>
    <property type="evidence" value="ECO:0007669"/>
    <property type="project" value="TreeGrafter"/>
</dbReference>
<reference evidence="3 4" key="1">
    <citation type="submission" date="2013-04" db="EMBL/GenBank/DDBJ databases">
        <title>Oceanococcus atlanticus 22II-S10r2 Genome Sequencing.</title>
        <authorList>
            <person name="Lai Q."/>
            <person name="Li G."/>
            <person name="Shao Z."/>
        </authorList>
    </citation>
    <scope>NUCLEOTIDE SEQUENCE [LARGE SCALE GENOMIC DNA]</scope>
    <source>
        <strain evidence="3 4">22II-S10r2</strain>
    </source>
</reference>
<dbReference type="SUPFAM" id="SSF51905">
    <property type="entry name" value="FAD/NAD(P)-binding domain"/>
    <property type="match status" value="1"/>
</dbReference>
<dbReference type="Gene3D" id="3.30.9.10">
    <property type="entry name" value="D-Amino Acid Oxidase, subunit A, domain 2"/>
    <property type="match status" value="1"/>
</dbReference>
<keyword evidence="1" id="KW-0560">Oxidoreductase</keyword>
<dbReference type="PANTHER" id="PTHR13847">
    <property type="entry name" value="SARCOSINE DEHYDROGENASE-RELATED"/>
    <property type="match status" value="1"/>
</dbReference>
<dbReference type="NCBIfam" id="NF001933">
    <property type="entry name" value="PRK00711.1"/>
    <property type="match status" value="1"/>
</dbReference>
<dbReference type="Proteomes" id="UP000192342">
    <property type="component" value="Unassembled WGS sequence"/>
</dbReference>
<evidence type="ECO:0000313" key="3">
    <source>
        <dbReference type="EMBL" id="ORE85931.1"/>
    </source>
</evidence>
<protein>
    <submittedName>
        <fullName evidence="3">D-amino-acid dehydrogenase</fullName>
    </submittedName>
</protein>
<sequence>MSDPNGVVVIGGGLLGLASAWALNEQGYTVSVLDARDELAAATSYANAGMLTPSMADPWNSPGIWRSLLRYVGREQGPIVLRPRALPAYFSWGLRFLRHSAAAHHRRATRANLSLAMHSLHQFQRLREQVRFSYDLRTAGTLQLFRDQQSLDQASVHAAHLSAHGLRADVIDRAEVLRREPSLRASSAPLLGAIHYPDDETGDARRYCLALAELLQVRGVRFELGVEVRRLRVENNRVAALHTSAGEMDAQQVVFCSAAATPALVAPLGIHLPIKPVKGYSLTLPVERPEALPARSLIDHHLHGAITPLDDRVRLAGTAELAGFDPHLRASRLNQLWQLMCELLPQLADQLDRDAAREWCGFRPMSADGVPYIGATPVHGVYINSGHGHLGWTQSMGSGQLLADLFSGKTPAIDPAPYRVGRP</sequence>
<dbReference type="PANTHER" id="PTHR13847:SF289">
    <property type="entry name" value="GLYCINE OXIDASE"/>
    <property type="match status" value="1"/>
</dbReference>
<dbReference type="InterPro" id="IPR036188">
    <property type="entry name" value="FAD/NAD-bd_sf"/>
</dbReference>
<dbReference type="EMBL" id="AQQV01000003">
    <property type="protein sequence ID" value="ORE85931.1"/>
    <property type="molecule type" value="Genomic_DNA"/>
</dbReference>
<proteinExistence type="predicted"/>
<comment type="caution">
    <text evidence="3">The sequence shown here is derived from an EMBL/GenBank/DDBJ whole genome shotgun (WGS) entry which is preliminary data.</text>
</comment>
<dbReference type="OrthoDB" id="9805337at2"/>
<dbReference type="SUPFAM" id="SSF54373">
    <property type="entry name" value="FAD-linked reductases, C-terminal domain"/>
    <property type="match status" value="1"/>
</dbReference>